<reference evidence="8 9" key="1">
    <citation type="submission" date="2023-08" db="EMBL/GenBank/DDBJ databases">
        <title>Black Yeasts Isolated from many extreme environments.</title>
        <authorList>
            <person name="Coleine C."/>
            <person name="Stajich J.E."/>
            <person name="Selbmann L."/>
        </authorList>
    </citation>
    <scope>NUCLEOTIDE SEQUENCE [LARGE SCALE GENOMIC DNA]</scope>
    <source>
        <strain evidence="8 9">CCFEE 5792</strain>
    </source>
</reference>
<feature type="domain" description="Major facilitator superfamily (MFS) profile" evidence="7">
    <location>
        <begin position="79"/>
        <end position="493"/>
    </location>
</feature>
<dbReference type="InterPro" id="IPR011701">
    <property type="entry name" value="MFS"/>
</dbReference>
<dbReference type="GeneID" id="89972913"/>
<dbReference type="RefSeq" id="XP_064710934.1">
    <property type="nucleotide sequence ID" value="XM_064848310.1"/>
</dbReference>
<feature type="transmembrane region" description="Helical" evidence="6">
    <location>
        <begin position="377"/>
        <end position="397"/>
    </location>
</feature>
<feature type="transmembrane region" description="Helical" evidence="6">
    <location>
        <begin position="352"/>
        <end position="370"/>
    </location>
</feature>
<dbReference type="FunFam" id="1.20.1250.20:FF:000013">
    <property type="entry name" value="MFS general substrate transporter"/>
    <property type="match status" value="1"/>
</dbReference>
<protein>
    <recommendedName>
        <fullName evidence="7">Major facilitator superfamily (MFS) profile domain-containing protein</fullName>
    </recommendedName>
</protein>
<keyword evidence="3 6" id="KW-0812">Transmembrane</keyword>
<dbReference type="EMBL" id="JAVRRD010000002">
    <property type="protein sequence ID" value="KAK5062662.1"/>
    <property type="molecule type" value="Genomic_DNA"/>
</dbReference>
<feature type="transmembrane region" description="Helical" evidence="6">
    <location>
        <begin position="403"/>
        <end position="424"/>
    </location>
</feature>
<dbReference type="GO" id="GO:0022857">
    <property type="term" value="F:transmembrane transporter activity"/>
    <property type="evidence" value="ECO:0007669"/>
    <property type="project" value="InterPro"/>
</dbReference>
<dbReference type="AlphaFoldDB" id="A0AAV9NN67"/>
<sequence>MPLGTAQDLGHLPQLGLKMSRVDRQKENTDVSYVENSVRGAVHEASEHGRAATDSHGRPLVSFDAAAEARLRRKIDLYIVPSVAVIYLFCFIDRANIGNARLAGFEQDLNLKGYDYNQVLSIFYISYILFEIPANIACKYIGPGWFLPALTLGFGIITVCFAYVETIESACGVRFLLGFFEAGMLPGIAYYMSRWYRRNELTFRLSLYIVMASLAGAFGGLLASAILTLDKFGNLRRWRMIFAIEGIITIILALVAFFTLTDRPETARWLTQEEKELAISRIKSERVGATEVLDKLSIQKAIRGVWNPVTLANSMVFLLGNVTVQGLAFFLPTIVRTIYPKNSIVSNQLHTVPPYIVGGFFILLVNFLSWKMARRNLFLMISAFPIIAGYTIFLATTNSKARYAATFLIASGAFNSGALCNAQVSANVISDSARSAAIGTTVMFGNIGGLIASWSFLPFDGPNYHTGNGLNLATSSLMVIITVTLAFWAKGSNTRRSKRDVDAELSGLSPLAIENLDWKHPAFRWRL</sequence>
<evidence type="ECO:0000256" key="2">
    <source>
        <dbReference type="ARBA" id="ARBA00022448"/>
    </source>
</evidence>
<proteinExistence type="predicted"/>
<feature type="transmembrane region" description="Helical" evidence="6">
    <location>
        <begin position="145"/>
        <end position="164"/>
    </location>
</feature>
<dbReference type="Proteomes" id="UP001358417">
    <property type="component" value="Unassembled WGS sequence"/>
</dbReference>
<feature type="transmembrane region" description="Helical" evidence="6">
    <location>
        <begin position="117"/>
        <end position="138"/>
    </location>
</feature>
<evidence type="ECO:0000313" key="9">
    <source>
        <dbReference type="Proteomes" id="UP001358417"/>
    </source>
</evidence>
<feature type="transmembrane region" description="Helical" evidence="6">
    <location>
        <begin position="469"/>
        <end position="489"/>
    </location>
</feature>
<feature type="transmembrane region" description="Helical" evidence="6">
    <location>
        <begin position="205"/>
        <end position="228"/>
    </location>
</feature>
<dbReference type="InterPro" id="IPR036259">
    <property type="entry name" value="MFS_trans_sf"/>
</dbReference>
<comment type="caution">
    <text evidence="8">The sequence shown here is derived from an EMBL/GenBank/DDBJ whole genome shotgun (WGS) entry which is preliminary data.</text>
</comment>
<gene>
    <name evidence="8" type="ORF">LTR84_004735</name>
</gene>
<feature type="transmembrane region" description="Helical" evidence="6">
    <location>
        <begin position="176"/>
        <end position="193"/>
    </location>
</feature>
<dbReference type="PANTHER" id="PTHR43791">
    <property type="entry name" value="PERMEASE-RELATED"/>
    <property type="match status" value="1"/>
</dbReference>
<keyword evidence="9" id="KW-1185">Reference proteome</keyword>
<feature type="transmembrane region" description="Helical" evidence="6">
    <location>
        <begin position="77"/>
        <end position="97"/>
    </location>
</feature>
<evidence type="ECO:0000256" key="6">
    <source>
        <dbReference type="SAM" id="Phobius"/>
    </source>
</evidence>
<name>A0AAV9NN67_9EURO</name>
<evidence type="ECO:0000256" key="4">
    <source>
        <dbReference type="ARBA" id="ARBA00022989"/>
    </source>
</evidence>
<keyword evidence="5 6" id="KW-0472">Membrane</keyword>
<dbReference type="FunFam" id="1.20.1250.20:FF:000034">
    <property type="entry name" value="MFS general substrate transporter"/>
    <property type="match status" value="1"/>
</dbReference>
<dbReference type="PANTHER" id="PTHR43791:SF48">
    <property type="entry name" value="TRANSPORTER, PUTATIVE (AFU_ORTHOLOGUE AFUA_4G01000)-RELATED"/>
    <property type="match status" value="1"/>
</dbReference>
<evidence type="ECO:0000259" key="7">
    <source>
        <dbReference type="PROSITE" id="PS50850"/>
    </source>
</evidence>
<feature type="transmembrane region" description="Helical" evidence="6">
    <location>
        <begin position="436"/>
        <end position="457"/>
    </location>
</feature>
<evidence type="ECO:0000256" key="1">
    <source>
        <dbReference type="ARBA" id="ARBA00004141"/>
    </source>
</evidence>
<keyword evidence="2" id="KW-0813">Transport</keyword>
<comment type="subcellular location">
    <subcellularLocation>
        <location evidence="1">Membrane</location>
        <topology evidence="1">Multi-pass membrane protein</topology>
    </subcellularLocation>
</comment>
<dbReference type="GO" id="GO:0016020">
    <property type="term" value="C:membrane"/>
    <property type="evidence" value="ECO:0007669"/>
    <property type="project" value="UniProtKB-SubCell"/>
</dbReference>
<dbReference type="Pfam" id="PF07690">
    <property type="entry name" value="MFS_1"/>
    <property type="match status" value="1"/>
</dbReference>
<organism evidence="8 9">
    <name type="scientific">Exophiala bonariae</name>
    <dbReference type="NCBI Taxonomy" id="1690606"/>
    <lineage>
        <taxon>Eukaryota</taxon>
        <taxon>Fungi</taxon>
        <taxon>Dikarya</taxon>
        <taxon>Ascomycota</taxon>
        <taxon>Pezizomycotina</taxon>
        <taxon>Eurotiomycetes</taxon>
        <taxon>Chaetothyriomycetidae</taxon>
        <taxon>Chaetothyriales</taxon>
        <taxon>Herpotrichiellaceae</taxon>
        <taxon>Exophiala</taxon>
    </lineage>
</organism>
<dbReference type="Gene3D" id="1.20.1250.20">
    <property type="entry name" value="MFS general substrate transporter like domains"/>
    <property type="match status" value="2"/>
</dbReference>
<evidence type="ECO:0000256" key="5">
    <source>
        <dbReference type="ARBA" id="ARBA00023136"/>
    </source>
</evidence>
<dbReference type="InterPro" id="IPR020846">
    <property type="entry name" value="MFS_dom"/>
</dbReference>
<feature type="transmembrane region" description="Helical" evidence="6">
    <location>
        <begin position="240"/>
        <end position="260"/>
    </location>
</feature>
<evidence type="ECO:0000256" key="3">
    <source>
        <dbReference type="ARBA" id="ARBA00022692"/>
    </source>
</evidence>
<feature type="transmembrane region" description="Helical" evidence="6">
    <location>
        <begin position="305"/>
        <end position="332"/>
    </location>
</feature>
<dbReference type="PROSITE" id="PS50850">
    <property type="entry name" value="MFS"/>
    <property type="match status" value="1"/>
</dbReference>
<keyword evidence="4 6" id="KW-1133">Transmembrane helix</keyword>
<evidence type="ECO:0000313" key="8">
    <source>
        <dbReference type="EMBL" id="KAK5062662.1"/>
    </source>
</evidence>
<accession>A0AAV9NN67</accession>
<dbReference type="SUPFAM" id="SSF103473">
    <property type="entry name" value="MFS general substrate transporter"/>
    <property type="match status" value="1"/>
</dbReference>